<proteinExistence type="inferred from homology"/>
<comment type="catalytic activity">
    <reaction evidence="11">
        <text>an alpha-D-Man-(1-&gt;2)-alpha-D-Man-(1-&gt;2)-alpha-D-Man-(1-&gt;3)-[alpha-D-Man-(1-&gt;2)-alpha-D-Man-(1-&gt;3)-alpha-D-Man-(1-&gt;6)]-beta-D-Man-(1-&gt;4)-beta-D-GlcNAc-(1-&gt;4)-alpha-D-GlcNAc-diphospho-di-trans,poly-cis-dolichol + a di-trans,poly-cis-dolichyl beta-D-mannosyl phosphate = an alpha-D-Man-(1-&gt;2)-alpha-D-Man-(1-&gt;2)-alpha-D-Man-(1-&gt;3)-[alpha-D-Man-(1-&gt;2)-alpha-D-Man-(1-&gt;3)-[alpha-D-Man-(1-&gt;6)]-alpha-D-Man-(1-&gt;6)]-beta-D-Man-(1-&gt;4)-beta-D-GlcNAc-(1-&gt;4)-alpha-D-GlcNAc-diphospho-di-trans,poly-cis-dolichol + a di-trans,poly-cis-dolichyl phosphate + H(+)</text>
        <dbReference type="Rhea" id="RHEA:29535"/>
        <dbReference type="Rhea" id="RHEA-COMP:19498"/>
        <dbReference type="Rhea" id="RHEA-COMP:19501"/>
        <dbReference type="Rhea" id="RHEA-COMP:19518"/>
        <dbReference type="Rhea" id="RHEA-COMP:19519"/>
        <dbReference type="ChEBI" id="CHEBI:15378"/>
        <dbReference type="ChEBI" id="CHEBI:57683"/>
        <dbReference type="ChEBI" id="CHEBI:58211"/>
        <dbReference type="ChEBI" id="CHEBI:132517"/>
        <dbReference type="ChEBI" id="CHEBI:132519"/>
        <dbReference type="EC" id="2.4.1.260"/>
    </reaction>
    <physiologicalReaction direction="left-to-right" evidence="11">
        <dbReference type="Rhea" id="RHEA:29536"/>
    </physiologicalReaction>
</comment>
<dbReference type="PANTHER" id="PTHR22760">
    <property type="entry name" value="GLYCOSYLTRANSFERASE"/>
    <property type="match status" value="1"/>
</dbReference>
<evidence type="ECO:0000256" key="10">
    <source>
        <dbReference type="ARBA" id="ARBA00044721"/>
    </source>
</evidence>
<evidence type="ECO:0000256" key="9">
    <source>
        <dbReference type="ARBA" id="ARBA00023136"/>
    </source>
</evidence>
<dbReference type="PANTHER" id="PTHR22760:SF1">
    <property type="entry name" value="DOL-P-MAN:MAN(7)GLCNAC(2)-PP-DOL ALPHA-1,6-MANNOSYLTRANSFERASE"/>
    <property type="match status" value="1"/>
</dbReference>
<keyword evidence="8 12" id="KW-1133">Transmembrane helix</keyword>
<evidence type="ECO:0000256" key="8">
    <source>
        <dbReference type="ARBA" id="ARBA00022989"/>
    </source>
</evidence>
<keyword evidence="4 12" id="KW-0328">Glycosyltransferase</keyword>
<comment type="function">
    <text evidence="10">Mannosyltransferase that operates in the biosynthetic pathway of dolichol-linked oligosaccharides, the glycan precursors employed in protein asparagine (N)-glycosylation. The assembly of dolichol-linked oligosaccharides begins on the cytosolic side of the endoplasmic reticulum membrane and finishes in its lumen. The sequential addition of sugars to dolichol pyrophosphate produces dolichol-linked oligosaccharides containing fourteen sugars, including two GlcNAcs, nine mannoses and three glucoses. Once assembled, the oligosaccharide is transferred from the lipid to nascent proteins by oligosaccharyltransferases. In the lumen of the endoplasmic reticulum, adds the eighth mannose residue in an alpha-1,6 linkage onto Man(7)GlcNAc(2)-PP-dolichol to produce Man(8)GlcNAc(2)-PP-dolichol.</text>
</comment>
<organism evidence="13">
    <name type="scientific">Timema monikensis</name>
    <dbReference type="NCBI Taxonomy" id="170555"/>
    <lineage>
        <taxon>Eukaryota</taxon>
        <taxon>Metazoa</taxon>
        <taxon>Ecdysozoa</taxon>
        <taxon>Arthropoda</taxon>
        <taxon>Hexapoda</taxon>
        <taxon>Insecta</taxon>
        <taxon>Pterygota</taxon>
        <taxon>Neoptera</taxon>
        <taxon>Polyneoptera</taxon>
        <taxon>Phasmatodea</taxon>
        <taxon>Timematodea</taxon>
        <taxon>Timematoidea</taxon>
        <taxon>Timematidae</taxon>
        <taxon>Timema</taxon>
    </lineage>
</organism>
<evidence type="ECO:0000256" key="3">
    <source>
        <dbReference type="ARBA" id="ARBA00007063"/>
    </source>
</evidence>
<dbReference type="GO" id="GO:0006487">
    <property type="term" value="P:protein N-linked glycosylation"/>
    <property type="evidence" value="ECO:0007669"/>
    <property type="project" value="TreeGrafter"/>
</dbReference>
<dbReference type="GO" id="GO:0052917">
    <property type="term" value="F:dol-P-Man:Man(7)GlcNAc(2)-PP-Dol alpha-1,6-mannosyltransferase activity"/>
    <property type="evidence" value="ECO:0007669"/>
    <property type="project" value="UniProtKB-EC"/>
</dbReference>
<feature type="transmembrane region" description="Helical" evidence="12">
    <location>
        <begin position="38"/>
        <end position="55"/>
    </location>
</feature>
<comment type="caution">
    <text evidence="12">Lacks conserved residue(s) required for the propagation of feature annotation.</text>
</comment>
<dbReference type="InterPro" id="IPR005599">
    <property type="entry name" value="GPI_mannosylTrfase"/>
</dbReference>
<comment type="subcellular location">
    <subcellularLocation>
        <location evidence="1 12">Endoplasmic reticulum membrane</location>
        <topology evidence="1 12">Multi-pass membrane protein</topology>
    </subcellularLocation>
</comment>
<evidence type="ECO:0000256" key="11">
    <source>
        <dbReference type="ARBA" id="ARBA00048899"/>
    </source>
</evidence>
<dbReference type="AlphaFoldDB" id="A0A7R9HT27"/>
<keyword evidence="5" id="KW-0808">Transferase</keyword>
<dbReference type="Pfam" id="PF03901">
    <property type="entry name" value="Glyco_transf_22"/>
    <property type="match status" value="1"/>
</dbReference>
<feature type="transmembrane region" description="Helical" evidence="12">
    <location>
        <begin position="112"/>
        <end position="138"/>
    </location>
</feature>
<name>A0A7R9HT27_9NEOP</name>
<feature type="transmembrane region" description="Helical" evidence="12">
    <location>
        <begin position="89"/>
        <end position="106"/>
    </location>
</feature>
<evidence type="ECO:0000256" key="7">
    <source>
        <dbReference type="ARBA" id="ARBA00022824"/>
    </source>
</evidence>
<protein>
    <recommendedName>
        <fullName evidence="12">Mannosyltransferase</fullName>
        <ecNumber evidence="12">2.4.1.-</ecNumber>
    </recommendedName>
</protein>
<evidence type="ECO:0000256" key="6">
    <source>
        <dbReference type="ARBA" id="ARBA00022692"/>
    </source>
</evidence>
<reference evidence="13" key="1">
    <citation type="submission" date="2020-11" db="EMBL/GenBank/DDBJ databases">
        <authorList>
            <person name="Tran Van P."/>
        </authorList>
    </citation>
    <scope>NUCLEOTIDE SEQUENCE</scope>
</reference>
<sequence>MQKRRLEEPEDENDDIVAEEYILHAESRKYHVVGPRQLAIRSVLALFVIGAFQMLRQTLQSMFGPQLTKWFVAITVTQYHFMFYLSRPLPNIMALPLVLIALHSWLKQQHSYFIFSSAAAIIIFRAELALFLGLILILELVQSRLHPVRFIKLAVPAGLLFLALTVAVDSVFWDKLLWPEGEVLFFNTVLNKSHQWGVSLLCSLM</sequence>
<dbReference type="EMBL" id="OB796337">
    <property type="protein sequence ID" value="CAD7433329.1"/>
    <property type="molecule type" value="Genomic_DNA"/>
</dbReference>
<gene>
    <name evidence="13" type="ORF">TMSB3V08_LOCUS10006</name>
</gene>
<evidence type="ECO:0000256" key="1">
    <source>
        <dbReference type="ARBA" id="ARBA00004477"/>
    </source>
</evidence>
<evidence type="ECO:0000256" key="5">
    <source>
        <dbReference type="ARBA" id="ARBA00022679"/>
    </source>
</evidence>
<accession>A0A7R9HT27</accession>
<evidence type="ECO:0000256" key="12">
    <source>
        <dbReference type="RuleBase" id="RU363075"/>
    </source>
</evidence>
<keyword evidence="7 12" id="KW-0256">Endoplasmic reticulum</keyword>
<keyword evidence="9 12" id="KW-0472">Membrane</keyword>
<dbReference type="UniPathway" id="UPA00378"/>
<evidence type="ECO:0000313" key="13">
    <source>
        <dbReference type="EMBL" id="CAD7433329.1"/>
    </source>
</evidence>
<evidence type="ECO:0000256" key="2">
    <source>
        <dbReference type="ARBA" id="ARBA00004922"/>
    </source>
</evidence>
<feature type="transmembrane region" description="Helical" evidence="12">
    <location>
        <begin position="150"/>
        <end position="173"/>
    </location>
</feature>
<comment type="pathway">
    <text evidence="2">Protein modification; protein glycosylation.</text>
</comment>
<evidence type="ECO:0000256" key="4">
    <source>
        <dbReference type="ARBA" id="ARBA00022676"/>
    </source>
</evidence>
<keyword evidence="6 12" id="KW-0812">Transmembrane</keyword>
<comment type="similarity">
    <text evidence="3 12">Belongs to the glycosyltransferase 22 family.</text>
</comment>
<dbReference type="GO" id="GO:0005789">
    <property type="term" value="C:endoplasmic reticulum membrane"/>
    <property type="evidence" value="ECO:0007669"/>
    <property type="project" value="UniProtKB-SubCell"/>
</dbReference>
<dbReference type="EC" id="2.4.1.-" evidence="12"/>